<organism evidence="1 2">
    <name type="scientific">Candidatus Haliotispira prima</name>
    <dbReference type="NCBI Taxonomy" id="3034016"/>
    <lineage>
        <taxon>Bacteria</taxon>
        <taxon>Pseudomonadati</taxon>
        <taxon>Spirochaetota</taxon>
        <taxon>Spirochaetia</taxon>
        <taxon>Spirochaetales</taxon>
        <taxon>Spirochaetaceae</taxon>
        <taxon>Candidatus Haliotispira</taxon>
    </lineage>
</organism>
<gene>
    <name evidence="1" type="ORF">P0082_09565</name>
</gene>
<protein>
    <submittedName>
        <fullName evidence="1">Uncharacterized protein</fullName>
    </submittedName>
</protein>
<sequence>MSTVAPKEEIEISKKRISDAVAQARLRFETIINNHLFSAVMNRSMELGGFPPLRYLELLFSYAAKGTQEGKYNFDTLYQLIEVLSYFVYHCKIVMDAEAESKAFLPGQSANVRIQVKLAIEMFPQNLVALCNNTRLLLAYVTNLERTTVENPTYKQRPRLFKVEKLIFATDRLPEVRDFADTYNQVAKRK</sequence>
<name>A0ABY8MHT5_9SPIO</name>
<dbReference type="RefSeq" id="WP_326926909.1">
    <property type="nucleotide sequence ID" value="NZ_CP123443.1"/>
</dbReference>
<evidence type="ECO:0000313" key="2">
    <source>
        <dbReference type="Proteomes" id="UP001228690"/>
    </source>
</evidence>
<keyword evidence="2" id="KW-1185">Reference proteome</keyword>
<accession>A0ABY8MHT5</accession>
<reference evidence="1 2" key="1">
    <citation type="submission" date="2023-04" db="EMBL/GenBank/DDBJ databases">
        <title>Spirochaete genome identified in red abalone sample constitutes a novel genus.</title>
        <authorList>
            <person name="Sharma S.P."/>
            <person name="Purcell C.M."/>
            <person name="Hyde J.R."/>
            <person name="Severin A.J."/>
        </authorList>
    </citation>
    <scope>NUCLEOTIDE SEQUENCE [LARGE SCALE GENOMIC DNA]</scope>
    <source>
        <strain evidence="1 2">SP-2023</strain>
    </source>
</reference>
<dbReference type="EMBL" id="CP123443">
    <property type="protein sequence ID" value="WGK68723.1"/>
    <property type="molecule type" value="Genomic_DNA"/>
</dbReference>
<proteinExistence type="predicted"/>
<dbReference type="Proteomes" id="UP001228690">
    <property type="component" value="Chromosome"/>
</dbReference>
<evidence type="ECO:0000313" key="1">
    <source>
        <dbReference type="EMBL" id="WGK68723.1"/>
    </source>
</evidence>